<dbReference type="RefSeq" id="WP_039715283.1">
    <property type="nucleotide sequence ID" value="NZ_JTJC03000001.1"/>
</dbReference>
<organism evidence="1 2">
    <name type="scientific">Scytonema millei VB511283</name>
    <dbReference type="NCBI Taxonomy" id="1245923"/>
    <lineage>
        <taxon>Bacteria</taxon>
        <taxon>Bacillati</taxon>
        <taxon>Cyanobacteriota</taxon>
        <taxon>Cyanophyceae</taxon>
        <taxon>Nostocales</taxon>
        <taxon>Scytonemataceae</taxon>
        <taxon>Scytonema</taxon>
    </lineage>
</organism>
<keyword evidence="2" id="KW-1185">Reference proteome</keyword>
<dbReference type="OrthoDB" id="9939030at2"/>
<dbReference type="EMBL" id="JTJC03000001">
    <property type="protein sequence ID" value="NHC33787.1"/>
    <property type="molecule type" value="Genomic_DNA"/>
</dbReference>
<accession>A0A9X5E2A0</accession>
<comment type="caution">
    <text evidence="1">The sequence shown here is derived from an EMBL/GenBank/DDBJ whole genome shotgun (WGS) entry which is preliminary data.</text>
</comment>
<dbReference type="AlphaFoldDB" id="A0A9X5E2A0"/>
<sequence length="66" mass="7545">MRSVIQQKAEEALVYTQVAQAQKDDSPELMMLITHTQLEARAAYIQAITVFAEMMQKRIKLVGKHL</sequence>
<reference evidence="1 2" key="1">
    <citation type="journal article" date="2015" name="Genome Announc.">
        <title>Draft Genome Sequence of the Terrestrial Cyanobacterium Scytonema millei VB511283, Isolated from Eastern India.</title>
        <authorList>
            <person name="Sen D."/>
            <person name="Chandrababunaidu M.M."/>
            <person name="Singh D."/>
            <person name="Sanghi N."/>
            <person name="Ghorai A."/>
            <person name="Mishra G.P."/>
            <person name="Madduluri M."/>
            <person name="Adhikary S.P."/>
            <person name="Tripathy S."/>
        </authorList>
    </citation>
    <scope>NUCLEOTIDE SEQUENCE [LARGE SCALE GENOMIC DNA]</scope>
    <source>
        <strain evidence="1 2">VB511283</strain>
    </source>
</reference>
<proteinExistence type="predicted"/>
<dbReference type="Proteomes" id="UP000031532">
    <property type="component" value="Unassembled WGS sequence"/>
</dbReference>
<protein>
    <submittedName>
        <fullName evidence="1">Uncharacterized protein</fullName>
    </submittedName>
</protein>
<gene>
    <name evidence="1" type="ORF">QH73_0003770</name>
</gene>
<evidence type="ECO:0000313" key="2">
    <source>
        <dbReference type="Proteomes" id="UP000031532"/>
    </source>
</evidence>
<evidence type="ECO:0000313" key="1">
    <source>
        <dbReference type="EMBL" id="NHC33787.1"/>
    </source>
</evidence>
<name>A0A9X5E2A0_9CYAN</name>